<dbReference type="EMBL" id="CP003587">
    <property type="protein sequence ID" value="AGY58927.1"/>
    <property type="molecule type" value="Genomic_DNA"/>
</dbReference>
<dbReference type="STRING" id="1183438.GKIL_2681"/>
<gene>
    <name evidence="4" type="ORF">GKIL_2681</name>
</gene>
<dbReference type="Proteomes" id="UP000017396">
    <property type="component" value="Chromosome"/>
</dbReference>
<keyword evidence="1" id="KW-0677">Repeat</keyword>
<sequence length="361" mass="37822">MSDKHRQSRSLPILITLIAVAALSYLLRSVVAQSNFKVAEVPPYPVFVLPTSTGDLLVVEHSRNQVLKLPGGNGPAQVIAGNGKSDYSGDGGPATAAGLFLMGIALDRSGNLYIADHNHNRIRRVDRRGRIETIAGTGVAGYSGDGGPAKQAQLSDPAGVAVDNRGNVLVADSANNRIRSIDPDGKIRTLAGTGTEGFSGDGSPARRAKLSFPWSVTVDATGRILIADTGNNRIRSIDPDGKIRTLAGTGAEGFSGDGGPARLAHIERPQMAVADRQGNIFVADTNNNRIRRIGPDGVISTVAGNGETEGGESEGVATRVNLSDPYAVGTDDRGNLYIADTGHFRVCRVDRSGQLTVLKLD</sequence>
<dbReference type="KEGG" id="glj:GKIL_2681"/>
<evidence type="ECO:0000313" key="5">
    <source>
        <dbReference type="Proteomes" id="UP000017396"/>
    </source>
</evidence>
<feature type="domain" description="Teneurin NHL" evidence="3">
    <location>
        <begin position="143"/>
        <end position="193"/>
    </location>
</feature>
<dbReference type="eggNOG" id="COG3391">
    <property type="taxonomic scope" value="Bacteria"/>
</dbReference>
<dbReference type="AlphaFoldDB" id="U5QIX4"/>
<protein>
    <recommendedName>
        <fullName evidence="3">Teneurin NHL domain-containing protein</fullName>
    </recommendedName>
</protein>
<dbReference type="PATRIC" id="fig|1183438.3.peg.2638"/>
<dbReference type="Gene3D" id="2.120.10.30">
    <property type="entry name" value="TolB, C-terminal domain"/>
    <property type="match status" value="3"/>
</dbReference>
<feature type="repeat" description="NHL" evidence="2">
    <location>
        <begin position="197"/>
        <end position="240"/>
    </location>
</feature>
<dbReference type="Pfam" id="PF25021">
    <property type="entry name" value="TEN_NHL"/>
    <property type="match status" value="1"/>
</dbReference>
<dbReference type="InterPro" id="IPR001258">
    <property type="entry name" value="NHL_repeat"/>
</dbReference>
<accession>U5QIX4</accession>
<reference evidence="4 5" key="1">
    <citation type="journal article" date="2013" name="PLoS ONE">
        <title>Cultivation and Complete Genome Sequencing of Gloeobacter kilaueensis sp. nov., from a Lava Cave in Kilauea Caldera, Hawai'i.</title>
        <authorList>
            <person name="Saw J.H."/>
            <person name="Schatz M."/>
            <person name="Brown M.V."/>
            <person name="Kunkel D.D."/>
            <person name="Foster J.S."/>
            <person name="Shick H."/>
            <person name="Christensen S."/>
            <person name="Hou S."/>
            <person name="Wan X."/>
            <person name="Donachie S.P."/>
        </authorList>
    </citation>
    <scope>NUCLEOTIDE SEQUENCE [LARGE SCALE GENOMIC DNA]</scope>
    <source>
        <strain evidence="5">JS</strain>
    </source>
</reference>
<dbReference type="PANTHER" id="PTHR46388">
    <property type="entry name" value="NHL REPEAT-CONTAINING PROTEIN 2"/>
    <property type="match status" value="1"/>
</dbReference>
<dbReference type="SUPFAM" id="SSF63829">
    <property type="entry name" value="Calcium-dependent phosphotriesterase"/>
    <property type="match status" value="1"/>
</dbReference>
<evidence type="ECO:0000259" key="3">
    <source>
        <dbReference type="Pfam" id="PF25021"/>
    </source>
</evidence>
<dbReference type="PROSITE" id="PS51125">
    <property type="entry name" value="NHL"/>
    <property type="match status" value="2"/>
</dbReference>
<dbReference type="HOGENOM" id="CLU_008645_1_0_3"/>
<dbReference type="PANTHER" id="PTHR46388:SF2">
    <property type="entry name" value="NHL REPEAT-CONTAINING PROTEIN 2"/>
    <property type="match status" value="1"/>
</dbReference>
<evidence type="ECO:0000256" key="1">
    <source>
        <dbReference type="ARBA" id="ARBA00022737"/>
    </source>
</evidence>
<keyword evidence="5" id="KW-1185">Reference proteome</keyword>
<feature type="repeat" description="NHL" evidence="2">
    <location>
        <begin position="148"/>
        <end position="184"/>
    </location>
</feature>
<proteinExistence type="predicted"/>
<evidence type="ECO:0000256" key="2">
    <source>
        <dbReference type="PROSITE-ProRule" id="PRU00504"/>
    </source>
</evidence>
<dbReference type="InterPro" id="IPR011042">
    <property type="entry name" value="6-blade_b-propeller_TolB-like"/>
</dbReference>
<dbReference type="RefSeq" id="WP_023174133.1">
    <property type="nucleotide sequence ID" value="NC_022600.1"/>
</dbReference>
<organism evidence="4 5">
    <name type="scientific">Gloeobacter kilaueensis (strain ATCC BAA-2537 / CCAP 1431/1 / ULC 316 / JS1)</name>
    <dbReference type="NCBI Taxonomy" id="1183438"/>
    <lineage>
        <taxon>Bacteria</taxon>
        <taxon>Bacillati</taxon>
        <taxon>Cyanobacteriota</taxon>
        <taxon>Cyanophyceae</taxon>
        <taxon>Gloeobacterales</taxon>
        <taxon>Gloeobacteraceae</taxon>
        <taxon>Gloeobacter</taxon>
    </lineage>
</organism>
<name>U5QIX4_GLOK1</name>
<dbReference type="InterPro" id="IPR056822">
    <property type="entry name" value="TEN_NHL"/>
</dbReference>
<dbReference type="Pfam" id="PF01436">
    <property type="entry name" value="NHL"/>
    <property type="match status" value="1"/>
</dbReference>
<evidence type="ECO:0000313" key="4">
    <source>
        <dbReference type="EMBL" id="AGY58927.1"/>
    </source>
</evidence>
<dbReference type="OrthoDB" id="9799230at2"/>